<name>A0A328A4V8_9STAP</name>
<dbReference type="GO" id="GO:0005829">
    <property type="term" value="C:cytosol"/>
    <property type="evidence" value="ECO:0007669"/>
    <property type="project" value="TreeGrafter"/>
</dbReference>
<dbReference type="AlphaFoldDB" id="A0A328A4V8"/>
<dbReference type="GO" id="GO:0015035">
    <property type="term" value="F:protein-disulfide reductase activity"/>
    <property type="evidence" value="ECO:0007669"/>
    <property type="project" value="TreeGrafter"/>
</dbReference>
<proteinExistence type="predicted"/>
<evidence type="ECO:0000313" key="3">
    <source>
        <dbReference type="Proteomes" id="UP000249579"/>
    </source>
</evidence>
<gene>
    <name evidence="2" type="ORF">BHX94_06955</name>
</gene>
<dbReference type="Proteomes" id="UP000249579">
    <property type="component" value="Unassembled WGS sequence"/>
</dbReference>
<dbReference type="RefSeq" id="WP_111745560.1">
    <property type="nucleotide sequence ID" value="NZ_JBHSQY010000002.1"/>
</dbReference>
<dbReference type="Gene3D" id="3.40.30.10">
    <property type="entry name" value="Glutaredoxin"/>
    <property type="match status" value="1"/>
</dbReference>
<evidence type="ECO:0000259" key="1">
    <source>
        <dbReference type="PROSITE" id="PS51352"/>
    </source>
</evidence>
<organism evidence="2 3">
    <name type="scientific">Macrococcoides bohemicum</name>
    <dbReference type="NCBI Taxonomy" id="1903056"/>
    <lineage>
        <taxon>Bacteria</taxon>
        <taxon>Bacillati</taxon>
        <taxon>Bacillota</taxon>
        <taxon>Bacilli</taxon>
        <taxon>Bacillales</taxon>
        <taxon>Staphylococcaceae</taxon>
        <taxon>Macrococcoides</taxon>
    </lineage>
</organism>
<dbReference type="PANTHER" id="PTHR45663:SF6">
    <property type="entry name" value="THIOREDOXIN-LIKE PROTEIN YDBP"/>
    <property type="match status" value="1"/>
</dbReference>
<dbReference type="GO" id="GO:0045454">
    <property type="term" value="P:cell redox homeostasis"/>
    <property type="evidence" value="ECO:0007669"/>
    <property type="project" value="TreeGrafter"/>
</dbReference>
<feature type="domain" description="Thioredoxin" evidence="1">
    <location>
        <begin position="1"/>
        <end position="106"/>
    </location>
</feature>
<dbReference type="Pfam" id="PF00085">
    <property type="entry name" value="Thioredoxin"/>
    <property type="match status" value="1"/>
</dbReference>
<dbReference type="PANTHER" id="PTHR45663">
    <property type="entry name" value="GEO12009P1"/>
    <property type="match status" value="1"/>
</dbReference>
<sequence>MRTISQYEEFKEIINQDEKVIVKFFADWCPDCTRMDFWIDPIVDEYNDYTWYKINRDQVPEAADENEVMGIPSILIFEKGEKLAHLHSANAKTPELVKAFLAENLK</sequence>
<protein>
    <submittedName>
        <fullName evidence="2">Thiol reductase thioredoxin</fullName>
    </submittedName>
</protein>
<dbReference type="CDD" id="cd02947">
    <property type="entry name" value="TRX_family"/>
    <property type="match status" value="1"/>
</dbReference>
<evidence type="ECO:0000313" key="2">
    <source>
        <dbReference type="EMBL" id="RAK49542.1"/>
    </source>
</evidence>
<dbReference type="SUPFAM" id="SSF52833">
    <property type="entry name" value="Thioredoxin-like"/>
    <property type="match status" value="1"/>
</dbReference>
<dbReference type="PROSITE" id="PS51352">
    <property type="entry name" value="THIOREDOXIN_2"/>
    <property type="match status" value="1"/>
</dbReference>
<dbReference type="InterPro" id="IPR013766">
    <property type="entry name" value="Thioredoxin_domain"/>
</dbReference>
<reference evidence="2 3" key="1">
    <citation type="journal article" date="2018" name="Front. Microbiol.">
        <title>Description and Comparative Genomics of Macrococcus caseolyticus subsp. hominis subsp. nov., Macrococcus goetzii sp. nov., Macrococcus epidermidis sp. nov., and Macrococcus bohemicus sp. nov., Novel Macrococci From Human Clinical Material With Virulence Potential and Suspected Uptake of Foreign DNA by Natural Transformation.</title>
        <authorList>
            <person name="Maslanova I."/>
            <person name="Wertheimer Z."/>
            <person name="Sedlacek I."/>
            <person name="Svec P."/>
            <person name="Indrakova A."/>
            <person name="Kovarovic V."/>
            <person name="Schumann P."/>
            <person name="Sproer C."/>
            <person name="Kralova S."/>
            <person name="Sedo O."/>
            <person name="Kristofova L."/>
            <person name="Vrbovska V."/>
            <person name="Fuzik T."/>
            <person name="Petras P."/>
            <person name="Zdrahal Z."/>
            <person name="Ruzickova V."/>
            <person name="Doskar J."/>
            <person name="Pantucek R."/>
        </authorList>
    </citation>
    <scope>NUCLEOTIDE SEQUENCE [LARGE SCALE GENOMIC DNA]</scope>
    <source>
        <strain evidence="2 3">03/115</strain>
    </source>
</reference>
<comment type="caution">
    <text evidence="2">The sequence shown here is derived from an EMBL/GenBank/DDBJ whole genome shotgun (WGS) entry which is preliminary data.</text>
</comment>
<dbReference type="InterPro" id="IPR036249">
    <property type="entry name" value="Thioredoxin-like_sf"/>
</dbReference>
<dbReference type="OrthoDB" id="7629852at2"/>
<accession>A0A328A4V8</accession>
<dbReference type="EMBL" id="PZJG01000003">
    <property type="protein sequence ID" value="RAK49542.1"/>
    <property type="molecule type" value="Genomic_DNA"/>
</dbReference>